<organism evidence="1 2">
    <name type="scientific">Coniosporium uncinatum</name>
    <dbReference type="NCBI Taxonomy" id="93489"/>
    <lineage>
        <taxon>Eukaryota</taxon>
        <taxon>Fungi</taxon>
        <taxon>Dikarya</taxon>
        <taxon>Ascomycota</taxon>
        <taxon>Pezizomycotina</taxon>
        <taxon>Dothideomycetes</taxon>
        <taxon>Dothideomycetes incertae sedis</taxon>
        <taxon>Coniosporium</taxon>
    </lineage>
</organism>
<comment type="caution">
    <text evidence="1">The sequence shown here is derived from an EMBL/GenBank/DDBJ whole genome shotgun (WGS) entry which is preliminary data.</text>
</comment>
<dbReference type="EMBL" id="JAWDJW010006349">
    <property type="protein sequence ID" value="KAK3065199.1"/>
    <property type="molecule type" value="Genomic_DNA"/>
</dbReference>
<protein>
    <submittedName>
        <fullName evidence="1">Uncharacterized protein</fullName>
    </submittedName>
</protein>
<dbReference type="Proteomes" id="UP001186974">
    <property type="component" value="Unassembled WGS sequence"/>
</dbReference>
<reference evidence="1" key="1">
    <citation type="submission" date="2024-09" db="EMBL/GenBank/DDBJ databases">
        <title>Black Yeasts Isolated from many extreme environments.</title>
        <authorList>
            <person name="Coleine C."/>
            <person name="Stajich J.E."/>
            <person name="Selbmann L."/>
        </authorList>
    </citation>
    <scope>NUCLEOTIDE SEQUENCE</scope>
    <source>
        <strain evidence="1">CCFEE 5737</strain>
    </source>
</reference>
<proteinExistence type="predicted"/>
<gene>
    <name evidence="1" type="ORF">LTS18_006408</name>
</gene>
<keyword evidence="2" id="KW-1185">Reference proteome</keyword>
<sequence length="241" mass="24601">MPPIPIYSNAPINPTAVTPQTAAPDQDQAQQPTRTVPATTTQASSSGPPPPQPGARPAAPTSSSNYTPGPAPPQPGATPGSGPPPTVTATYSTTTTVQQGPPPQLGIPPPTSAYTPTKSTSTTQQQPQHNNTPTTINFGPVFSPAQPGATHSSPAAAEDRRYSLEHPPGYVQNPYAADGTAEQRARLQDAAARESGGGGMVGGDGAAGIWDTLRKGAGEAGEWAKRMEEQAWSLAQGKGDK</sequence>
<accession>A0ACC3DCC6</accession>
<name>A0ACC3DCC6_9PEZI</name>
<evidence type="ECO:0000313" key="2">
    <source>
        <dbReference type="Proteomes" id="UP001186974"/>
    </source>
</evidence>
<evidence type="ECO:0000313" key="1">
    <source>
        <dbReference type="EMBL" id="KAK3065199.1"/>
    </source>
</evidence>